<proteinExistence type="predicted"/>
<keyword evidence="2" id="KW-1185">Reference proteome</keyword>
<name>A0ABV5ZSN1_9PSEU</name>
<reference evidence="1 2" key="1">
    <citation type="submission" date="2024-09" db="EMBL/GenBank/DDBJ databases">
        <authorList>
            <person name="Sun Q."/>
            <person name="Mori K."/>
        </authorList>
    </citation>
    <scope>NUCLEOTIDE SEQUENCE [LARGE SCALE GENOMIC DNA]</scope>
    <source>
        <strain evidence="1 2">TBRC 7907</strain>
    </source>
</reference>
<gene>
    <name evidence="1" type="ORF">ACFFQA_07975</name>
</gene>
<accession>A0ABV5ZSN1</accession>
<dbReference type="RefSeq" id="WP_377851032.1">
    <property type="nucleotide sequence ID" value="NZ_JBHLZU010000006.1"/>
</dbReference>
<dbReference type="EMBL" id="JBHLZU010000006">
    <property type="protein sequence ID" value="MFB9903873.1"/>
    <property type="molecule type" value="Genomic_DNA"/>
</dbReference>
<comment type="caution">
    <text evidence="1">The sequence shown here is derived from an EMBL/GenBank/DDBJ whole genome shotgun (WGS) entry which is preliminary data.</text>
</comment>
<sequence>MQQEQLSLGVERRWIVTGGFVVPAFDEFVEVFGVGPRRADGADTVYEFEFALDGDDFLGFSYDIVWRSVRVRWLRQEDVLVDVFREGADRLVLEDGGAECGLAVDFRTASLAGQLRVQVFPRVAIRDELLLV</sequence>
<protein>
    <submittedName>
        <fullName evidence="1">Uncharacterized protein</fullName>
    </submittedName>
</protein>
<evidence type="ECO:0000313" key="1">
    <source>
        <dbReference type="EMBL" id="MFB9903873.1"/>
    </source>
</evidence>
<organism evidence="1 2">
    <name type="scientific">Allokutzneria oryzae</name>
    <dbReference type="NCBI Taxonomy" id="1378989"/>
    <lineage>
        <taxon>Bacteria</taxon>
        <taxon>Bacillati</taxon>
        <taxon>Actinomycetota</taxon>
        <taxon>Actinomycetes</taxon>
        <taxon>Pseudonocardiales</taxon>
        <taxon>Pseudonocardiaceae</taxon>
        <taxon>Allokutzneria</taxon>
    </lineage>
</organism>
<dbReference type="Proteomes" id="UP001589693">
    <property type="component" value="Unassembled WGS sequence"/>
</dbReference>
<evidence type="ECO:0000313" key="2">
    <source>
        <dbReference type="Proteomes" id="UP001589693"/>
    </source>
</evidence>